<keyword evidence="1" id="KW-1133">Transmembrane helix</keyword>
<keyword evidence="1" id="KW-0812">Transmembrane</keyword>
<accession>A0ABD1EPI6</accession>
<proteinExistence type="predicted"/>
<sequence length="81" mass="9719">MYQQVVLFSIIMLNCVIFSATAYHNEQYQLEQKRSAIPERLLSEADYPDYQMGVRYDEYPSVTNGRKIIKEERKRDTKRDH</sequence>
<dbReference type="AlphaFoldDB" id="A0ABD1EPI6"/>
<evidence type="ECO:0000313" key="3">
    <source>
        <dbReference type="Proteomes" id="UP001566132"/>
    </source>
</evidence>
<organism evidence="2 3">
    <name type="scientific">Hypothenemus hampei</name>
    <name type="common">Coffee berry borer</name>
    <dbReference type="NCBI Taxonomy" id="57062"/>
    <lineage>
        <taxon>Eukaryota</taxon>
        <taxon>Metazoa</taxon>
        <taxon>Ecdysozoa</taxon>
        <taxon>Arthropoda</taxon>
        <taxon>Hexapoda</taxon>
        <taxon>Insecta</taxon>
        <taxon>Pterygota</taxon>
        <taxon>Neoptera</taxon>
        <taxon>Endopterygota</taxon>
        <taxon>Coleoptera</taxon>
        <taxon>Polyphaga</taxon>
        <taxon>Cucujiformia</taxon>
        <taxon>Curculionidae</taxon>
        <taxon>Scolytinae</taxon>
        <taxon>Hypothenemus</taxon>
    </lineage>
</organism>
<name>A0ABD1EPI6_HYPHA</name>
<keyword evidence="1" id="KW-0472">Membrane</keyword>
<gene>
    <name evidence="2" type="ORF">ABEB36_009198</name>
</gene>
<dbReference type="Proteomes" id="UP001566132">
    <property type="component" value="Unassembled WGS sequence"/>
</dbReference>
<evidence type="ECO:0000256" key="1">
    <source>
        <dbReference type="SAM" id="Phobius"/>
    </source>
</evidence>
<keyword evidence="3" id="KW-1185">Reference proteome</keyword>
<protein>
    <submittedName>
        <fullName evidence="2">Uncharacterized protein</fullName>
    </submittedName>
</protein>
<reference evidence="2 3" key="1">
    <citation type="submission" date="2024-05" db="EMBL/GenBank/DDBJ databases">
        <title>Genetic variation in Jamaican populations of the coffee berry borer (Hypothenemus hampei).</title>
        <authorList>
            <person name="Errbii M."/>
            <person name="Myrie A."/>
        </authorList>
    </citation>
    <scope>NUCLEOTIDE SEQUENCE [LARGE SCALE GENOMIC DNA]</scope>
    <source>
        <strain evidence="2">JA-Hopewell-2020-01-JO</strain>
        <tissue evidence="2">Whole body</tissue>
    </source>
</reference>
<feature type="transmembrane region" description="Helical" evidence="1">
    <location>
        <begin position="6"/>
        <end position="24"/>
    </location>
</feature>
<evidence type="ECO:0000313" key="2">
    <source>
        <dbReference type="EMBL" id="KAL1498391.1"/>
    </source>
</evidence>
<dbReference type="EMBL" id="JBDJPC010000006">
    <property type="protein sequence ID" value="KAL1498391.1"/>
    <property type="molecule type" value="Genomic_DNA"/>
</dbReference>
<comment type="caution">
    <text evidence="2">The sequence shown here is derived from an EMBL/GenBank/DDBJ whole genome shotgun (WGS) entry which is preliminary data.</text>
</comment>